<evidence type="ECO:0000256" key="1">
    <source>
        <dbReference type="SAM" id="Phobius"/>
    </source>
</evidence>
<dbReference type="Proteomes" id="UP000324222">
    <property type="component" value="Unassembled WGS sequence"/>
</dbReference>
<proteinExistence type="predicted"/>
<protein>
    <submittedName>
        <fullName evidence="2">Uncharacterized protein</fullName>
    </submittedName>
</protein>
<feature type="transmembrane region" description="Helical" evidence="1">
    <location>
        <begin position="12"/>
        <end position="35"/>
    </location>
</feature>
<keyword evidence="1" id="KW-1133">Transmembrane helix</keyword>
<accession>A0A5B7CEX9</accession>
<dbReference type="AlphaFoldDB" id="A0A5B7CEX9"/>
<name>A0A5B7CEX9_PORTR</name>
<keyword evidence="1" id="KW-0812">Transmembrane</keyword>
<sequence>MSFAMGTTRMVGVVAGLVGVVTRLVGVVARLVGVVARLVGIVAWLVGIVAGLVGVVAGLVGVVARLVGVVTRLGLLGRLWFGWCWGRSWFIRLIIQGKAKVIHCSTIVSTLGPSWTSAKSCGTHINGKGEIFSQDPTTQLGGGTHEPPAPFMSGGVSATTTAIAKMHHIFLQCLRPPYT</sequence>
<keyword evidence="3" id="KW-1185">Reference proteome</keyword>
<dbReference type="EMBL" id="VSRR010000007">
    <property type="protein sequence ID" value="MPC07760.1"/>
    <property type="molecule type" value="Genomic_DNA"/>
</dbReference>
<feature type="transmembrane region" description="Helical" evidence="1">
    <location>
        <begin position="41"/>
        <end position="68"/>
    </location>
</feature>
<reference evidence="2 3" key="1">
    <citation type="submission" date="2019-05" db="EMBL/GenBank/DDBJ databases">
        <title>Another draft genome of Portunus trituberculatus and its Hox gene families provides insights of decapod evolution.</title>
        <authorList>
            <person name="Jeong J.-H."/>
            <person name="Song I."/>
            <person name="Kim S."/>
            <person name="Choi T."/>
            <person name="Kim D."/>
            <person name="Ryu S."/>
            <person name="Kim W."/>
        </authorList>
    </citation>
    <scope>NUCLEOTIDE SEQUENCE [LARGE SCALE GENOMIC DNA]</scope>
    <source>
        <tissue evidence="2">Muscle</tissue>
    </source>
</reference>
<keyword evidence="1" id="KW-0472">Membrane</keyword>
<evidence type="ECO:0000313" key="3">
    <source>
        <dbReference type="Proteomes" id="UP000324222"/>
    </source>
</evidence>
<evidence type="ECO:0000313" key="2">
    <source>
        <dbReference type="EMBL" id="MPC07760.1"/>
    </source>
</evidence>
<comment type="caution">
    <text evidence="2">The sequence shown here is derived from an EMBL/GenBank/DDBJ whole genome shotgun (WGS) entry which is preliminary data.</text>
</comment>
<gene>
    <name evidence="2" type="ORF">E2C01_000326</name>
</gene>
<organism evidence="2 3">
    <name type="scientific">Portunus trituberculatus</name>
    <name type="common">Swimming crab</name>
    <name type="synonym">Neptunus trituberculatus</name>
    <dbReference type="NCBI Taxonomy" id="210409"/>
    <lineage>
        <taxon>Eukaryota</taxon>
        <taxon>Metazoa</taxon>
        <taxon>Ecdysozoa</taxon>
        <taxon>Arthropoda</taxon>
        <taxon>Crustacea</taxon>
        <taxon>Multicrustacea</taxon>
        <taxon>Malacostraca</taxon>
        <taxon>Eumalacostraca</taxon>
        <taxon>Eucarida</taxon>
        <taxon>Decapoda</taxon>
        <taxon>Pleocyemata</taxon>
        <taxon>Brachyura</taxon>
        <taxon>Eubrachyura</taxon>
        <taxon>Portunoidea</taxon>
        <taxon>Portunidae</taxon>
        <taxon>Portuninae</taxon>
        <taxon>Portunus</taxon>
    </lineage>
</organism>